<proteinExistence type="predicted"/>
<protein>
    <submittedName>
        <fullName evidence="3">Uncharacterized protein</fullName>
    </submittedName>
</protein>
<dbReference type="AlphaFoldDB" id="A0A914NFR9"/>
<sequence length="122" mass="14696">MVLPLIEASITKSRFFHYDYWRYGYGWVLAKLLKTPMCVLRWRRSRLIRRLTMSQVIMRSFRVWWLRNIAFSAVTTIDIQVRKIFQIIFCLLCEDPMKPFWWHKLVVAVSLSPTRLATVSPE</sequence>
<organism evidence="2 3">
    <name type="scientific">Meloidogyne incognita</name>
    <name type="common">Southern root-knot nematode worm</name>
    <name type="synonym">Oxyuris incognita</name>
    <dbReference type="NCBI Taxonomy" id="6306"/>
    <lineage>
        <taxon>Eukaryota</taxon>
        <taxon>Metazoa</taxon>
        <taxon>Ecdysozoa</taxon>
        <taxon>Nematoda</taxon>
        <taxon>Chromadorea</taxon>
        <taxon>Rhabditida</taxon>
        <taxon>Tylenchina</taxon>
        <taxon>Tylenchomorpha</taxon>
        <taxon>Tylenchoidea</taxon>
        <taxon>Meloidogynidae</taxon>
        <taxon>Meloidogyninae</taxon>
        <taxon>Meloidogyne</taxon>
        <taxon>Meloidogyne incognita group</taxon>
    </lineage>
</organism>
<dbReference type="WBParaSite" id="Minc3s04585g36597">
    <property type="protein sequence ID" value="Minc3s04585g36597"/>
    <property type="gene ID" value="Minc3s04585g36597"/>
</dbReference>
<keyword evidence="2" id="KW-1185">Reference proteome</keyword>
<name>A0A914NFR9_MELIC</name>
<evidence type="ECO:0000313" key="2">
    <source>
        <dbReference type="Proteomes" id="UP000887563"/>
    </source>
</evidence>
<evidence type="ECO:0000256" key="1">
    <source>
        <dbReference type="SAM" id="Phobius"/>
    </source>
</evidence>
<keyword evidence="1" id="KW-0812">Transmembrane</keyword>
<keyword evidence="1" id="KW-1133">Transmembrane helix</keyword>
<feature type="transmembrane region" description="Helical" evidence="1">
    <location>
        <begin position="20"/>
        <end position="40"/>
    </location>
</feature>
<reference evidence="3" key="1">
    <citation type="submission" date="2022-11" db="UniProtKB">
        <authorList>
            <consortium name="WormBaseParasite"/>
        </authorList>
    </citation>
    <scope>IDENTIFICATION</scope>
</reference>
<accession>A0A914NFR9</accession>
<dbReference type="Proteomes" id="UP000887563">
    <property type="component" value="Unplaced"/>
</dbReference>
<keyword evidence="1" id="KW-0472">Membrane</keyword>
<evidence type="ECO:0000313" key="3">
    <source>
        <dbReference type="WBParaSite" id="Minc3s04585g36597"/>
    </source>
</evidence>